<accession>A0AB39YF58</accession>
<dbReference type="SUPFAM" id="SSF55874">
    <property type="entry name" value="ATPase domain of HSP90 chaperone/DNA topoisomerase II/histidine kinase"/>
    <property type="match status" value="1"/>
</dbReference>
<dbReference type="GO" id="GO:0004674">
    <property type="term" value="F:protein serine/threonine kinase activity"/>
    <property type="evidence" value="ECO:0007669"/>
    <property type="project" value="UniProtKB-KW"/>
</dbReference>
<dbReference type="Gene3D" id="3.30.565.10">
    <property type="entry name" value="Histidine kinase-like ATPase, C-terminal domain"/>
    <property type="match status" value="1"/>
</dbReference>
<keyword evidence="4" id="KW-0067">ATP-binding</keyword>
<evidence type="ECO:0000259" key="3">
    <source>
        <dbReference type="Pfam" id="PF13581"/>
    </source>
</evidence>
<keyword evidence="1" id="KW-0808">Transferase</keyword>
<dbReference type="InterPro" id="IPR050267">
    <property type="entry name" value="Anti-sigma-factor_SerPK"/>
</dbReference>
<feature type="domain" description="Histidine kinase/HSP90-like ATPase" evidence="3">
    <location>
        <begin position="51"/>
        <end position="153"/>
    </location>
</feature>
<protein>
    <submittedName>
        <fullName evidence="4">ATP-binding protein</fullName>
    </submittedName>
</protein>
<evidence type="ECO:0000256" key="2">
    <source>
        <dbReference type="SAM" id="MobiDB-lite"/>
    </source>
</evidence>
<dbReference type="InterPro" id="IPR036890">
    <property type="entry name" value="HATPase_C_sf"/>
</dbReference>
<sequence>MFTTATLPAGAAPAAAVPAQPAGAPASTSTRPPAPAPAPVGGFAQWAVEPTAVAVPLLRARVRVVLEGWRIAAGPADVLLLAVSELAGNVVQHAAAATGRMRVGVTFGGRWLRLEVADRGSRLPRLPHPAIEIDPDAESGRGLLIVRLLAAEAGGELSVMADEFGTFVRVCLPVAPAA</sequence>
<keyword evidence="4" id="KW-0547">Nucleotide-binding</keyword>
<dbReference type="GO" id="GO:0005524">
    <property type="term" value="F:ATP binding"/>
    <property type="evidence" value="ECO:0007669"/>
    <property type="project" value="UniProtKB-KW"/>
</dbReference>
<evidence type="ECO:0000256" key="1">
    <source>
        <dbReference type="ARBA" id="ARBA00022527"/>
    </source>
</evidence>
<gene>
    <name evidence="4" type="ORF">AB5J51_34865</name>
</gene>
<feature type="region of interest" description="Disordered" evidence="2">
    <location>
        <begin position="1"/>
        <end position="37"/>
    </location>
</feature>
<dbReference type="PANTHER" id="PTHR35526">
    <property type="entry name" value="ANTI-SIGMA-F FACTOR RSBW-RELATED"/>
    <property type="match status" value="1"/>
</dbReference>
<reference evidence="4" key="1">
    <citation type="submission" date="2024-08" db="EMBL/GenBank/DDBJ databases">
        <authorList>
            <person name="Yu S.T."/>
        </authorList>
    </citation>
    <scope>NUCLEOTIDE SEQUENCE</scope>
    <source>
        <strain evidence="4">R33</strain>
    </source>
</reference>
<evidence type="ECO:0000313" key="4">
    <source>
        <dbReference type="EMBL" id="XDV67737.1"/>
    </source>
</evidence>
<dbReference type="CDD" id="cd16936">
    <property type="entry name" value="HATPase_RsbW-like"/>
    <property type="match status" value="1"/>
</dbReference>
<name>A0AB39YF58_9ACTN</name>
<dbReference type="EMBL" id="CP165727">
    <property type="protein sequence ID" value="XDV67737.1"/>
    <property type="molecule type" value="Genomic_DNA"/>
</dbReference>
<dbReference type="Pfam" id="PF13581">
    <property type="entry name" value="HATPase_c_2"/>
    <property type="match status" value="1"/>
</dbReference>
<proteinExistence type="predicted"/>
<dbReference type="PANTHER" id="PTHR35526:SF3">
    <property type="entry name" value="ANTI-SIGMA-F FACTOR RSBW"/>
    <property type="match status" value="1"/>
</dbReference>
<dbReference type="RefSeq" id="WP_369779478.1">
    <property type="nucleotide sequence ID" value="NZ_CP165727.1"/>
</dbReference>
<organism evidence="4">
    <name type="scientific">Streptomyces sp. R33</name>
    <dbReference type="NCBI Taxonomy" id="3238629"/>
    <lineage>
        <taxon>Bacteria</taxon>
        <taxon>Bacillati</taxon>
        <taxon>Actinomycetota</taxon>
        <taxon>Actinomycetes</taxon>
        <taxon>Kitasatosporales</taxon>
        <taxon>Streptomycetaceae</taxon>
        <taxon>Streptomyces</taxon>
    </lineage>
</organism>
<keyword evidence="1" id="KW-0723">Serine/threonine-protein kinase</keyword>
<feature type="compositionally biased region" description="Low complexity" evidence="2">
    <location>
        <begin position="8"/>
        <end position="31"/>
    </location>
</feature>
<dbReference type="AlphaFoldDB" id="A0AB39YF58"/>
<keyword evidence="1" id="KW-0418">Kinase</keyword>
<dbReference type="InterPro" id="IPR003594">
    <property type="entry name" value="HATPase_dom"/>
</dbReference>